<keyword evidence="2 8" id="KW-0479">Metal-binding</keyword>
<dbReference type="GO" id="GO:0004222">
    <property type="term" value="F:metalloendopeptidase activity"/>
    <property type="evidence" value="ECO:0007669"/>
    <property type="project" value="UniProtKB-UniRule"/>
</dbReference>
<protein>
    <recommendedName>
        <fullName evidence="9">CAAX prenyl protease</fullName>
        <ecNumber evidence="9">3.4.24.84</ecNumber>
    </recommendedName>
</protein>
<comment type="subcellular location">
    <subcellularLocation>
        <location evidence="9">Endoplasmic reticulum membrane</location>
        <topology evidence="9">Multi-pass membrane protein</topology>
    </subcellularLocation>
</comment>
<evidence type="ECO:0000256" key="2">
    <source>
        <dbReference type="ARBA" id="ARBA00022723"/>
    </source>
</evidence>
<dbReference type="GO" id="GO:0005789">
    <property type="term" value="C:endoplasmic reticulum membrane"/>
    <property type="evidence" value="ECO:0007669"/>
    <property type="project" value="UniProtKB-SubCell"/>
</dbReference>
<evidence type="ECO:0000256" key="9">
    <source>
        <dbReference type="RuleBase" id="RU366005"/>
    </source>
</evidence>
<sequence>MLLEESFILYGVLSFLFLEYLWELYLSIRQHKIYQQVVKVPEELKEIINEETYNKARVYGLDKSLFSIVEEVFGVATTLAIILLNGFVHFWNIAGVIVSDLGYDMNNEILRSAALMLTMNVFNTVVSLPFSIYHTFVLEENHGFNKQTIGFFIKDKIKAFVVGQAIMLPLISGVVYIVKIGGNYFFIYLWLFAMAMTFILLTIYPNCIAPLFDKYTPLPDGELRTCIEELAASIDFPLYKLYVVEGSKRSTHSNAYFYGFFKNKRIVLFDTLLKDYAPEDAIKSDVKDDPESEKKGCDNAEVLAVLAHELGHWKLNHVLKNIVIMQLNLFLIFLVFGLLFQYEAMYHAFGFQHEKPILIGFLVVLKFIFSPYNAVLSFLMTILSRRFEFQADAFAKSLGRSKFLRQALIKLNKDNLGFPVYDWMYSMWHHSHPPLLERLKALDKSD</sequence>
<evidence type="ECO:0000259" key="10">
    <source>
        <dbReference type="Pfam" id="PF01435"/>
    </source>
</evidence>
<evidence type="ECO:0000313" key="13">
    <source>
        <dbReference type="Proteomes" id="UP000027135"/>
    </source>
</evidence>
<keyword evidence="5 9" id="KW-0482">Metalloprotease</keyword>
<keyword evidence="13" id="KW-1185">Reference proteome</keyword>
<feature type="active site" evidence="7">
    <location>
        <position position="309"/>
    </location>
</feature>
<keyword evidence="9" id="KW-0812">Transmembrane</keyword>
<keyword evidence="9" id="KW-1133">Transmembrane helix</keyword>
<dbReference type="AlphaFoldDB" id="A0A067RQK9"/>
<feature type="transmembrane region" description="Helical" evidence="9">
    <location>
        <begin position="114"/>
        <end position="138"/>
    </location>
</feature>
<comment type="function">
    <text evidence="9">Proteolytically removes the C-terminal three residues of farnesylated proteins.</text>
</comment>
<dbReference type="STRING" id="136037.A0A067RQK9"/>
<dbReference type="Pfam" id="PF16491">
    <property type="entry name" value="Peptidase_M48_N"/>
    <property type="match status" value="1"/>
</dbReference>
<dbReference type="Proteomes" id="UP000027135">
    <property type="component" value="Unassembled WGS sequence"/>
</dbReference>
<keyword evidence="3 9" id="KW-0378">Hydrolase</keyword>
<dbReference type="PANTHER" id="PTHR10120">
    <property type="entry name" value="CAAX PRENYL PROTEASE 1"/>
    <property type="match status" value="1"/>
</dbReference>
<comment type="similarity">
    <text evidence="9">Belongs to the peptidase M48A family.</text>
</comment>
<reference evidence="12 13" key="1">
    <citation type="journal article" date="2014" name="Nat. Commun.">
        <title>Molecular traces of alternative social organization in a termite genome.</title>
        <authorList>
            <person name="Terrapon N."/>
            <person name="Li C."/>
            <person name="Robertson H.M."/>
            <person name="Ji L."/>
            <person name="Meng X."/>
            <person name="Booth W."/>
            <person name="Chen Z."/>
            <person name="Childers C.P."/>
            <person name="Glastad K.M."/>
            <person name="Gokhale K."/>
            <person name="Gowin J."/>
            <person name="Gronenberg W."/>
            <person name="Hermansen R.A."/>
            <person name="Hu H."/>
            <person name="Hunt B.G."/>
            <person name="Huylmans A.K."/>
            <person name="Khalil S.M."/>
            <person name="Mitchell R.D."/>
            <person name="Munoz-Torres M.C."/>
            <person name="Mustard J.A."/>
            <person name="Pan H."/>
            <person name="Reese J.T."/>
            <person name="Scharf M.E."/>
            <person name="Sun F."/>
            <person name="Vogel H."/>
            <person name="Xiao J."/>
            <person name="Yang W."/>
            <person name="Yang Z."/>
            <person name="Yang Z."/>
            <person name="Zhou J."/>
            <person name="Zhu J."/>
            <person name="Brent C.S."/>
            <person name="Elsik C.G."/>
            <person name="Goodisman M.A."/>
            <person name="Liberles D.A."/>
            <person name="Roe R.M."/>
            <person name="Vargo E.L."/>
            <person name="Vilcinskas A."/>
            <person name="Wang J."/>
            <person name="Bornberg-Bauer E."/>
            <person name="Korb J."/>
            <person name="Zhang G."/>
            <person name="Liebig J."/>
        </authorList>
    </citation>
    <scope>NUCLEOTIDE SEQUENCE [LARGE SCALE GENOMIC DNA]</scope>
    <source>
        <tissue evidence="12">Whole organism</tissue>
    </source>
</reference>
<evidence type="ECO:0000313" key="12">
    <source>
        <dbReference type="EMBL" id="KDR22915.1"/>
    </source>
</evidence>
<dbReference type="GO" id="GO:0046872">
    <property type="term" value="F:metal ion binding"/>
    <property type="evidence" value="ECO:0007669"/>
    <property type="project" value="UniProtKB-UniRule"/>
</dbReference>
<dbReference type="FunCoup" id="A0A067RQK9">
    <property type="interactions" value="1821"/>
</dbReference>
<proteinExistence type="inferred from homology"/>
<keyword evidence="9" id="KW-0256">Endoplasmic reticulum</keyword>
<feature type="binding site" evidence="8">
    <location>
        <position position="308"/>
    </location>
    <ligand>
        <name>Zn(2+)</name>
        <dbReference type="ChEBI" id="CHEBI:29105"/>
        <note>catalytic</note>
    </ligand>
</feature>
<feature type="active site" description="Proton donor" evidence="7">
    <location>
        <position position="392"/>
    </location>
</feature>
<gene>
    <name evidence="12" type="ORF">L798_14772</name>
</gene>
<dbReference type="Pfam" id="PF01435">
    <property type="entry name" value="Peptidase_M48"/>
    <property type="match status" value="1"/>
</dbReference>
<feature type="transmembrane region" description="Helical" evidence="9">
    <location>
        <begin position="6"/>
        <end position="26"/>
    </location>
</feature>
<feature type="domain" description="CAAX prenyl protease 1 N-terminal" evidence="11">
    <location>
        <begin position="30"/>
        <end position="214"/>
    </location>
</feature>
<organism evidence="12 13">
    <name type="scientific">Zootermopsis nevadensis</name>
    <name type="common">Dampwood termite</name>
    <dbReference type="NCBI Taxonomy" id="136037"/>
    <lineage>
        <taxon>Eukaryota</taxon>
        <taxon>Metazoa</taxon>
        <taxon>Ecdysozoa</taxon>
        <taxon>Arthropoda</taxon>
        <taxon>Hexapoda</taxon>
        <taxon>Insecta</taxon>
        <taxon>Pterygota</taxon>
        <taxon>Neoptera</taxon>
        <taxon>Polyneoptera</taxon>
        <taxon>Dictyoptera</taxon>
        <taxon>Blattodea</taxon>
        <taxon>Blattoidea</taxon>
        <taxon>Termitoidae</taxon>
        <taxon>Termopsidae</taxon>
        <taxon>Zootermopsis</taxon>
    </lineage>
</organism>
<evidence type="ECO:0000256" key="5">
    <source>
        <dbReference type="ARBA" id="ARBA00023049"/>
    </source>
</evidence>
<dbReference type="InterPro" id="IPR027057">
    <property type="entry name" value="CAXX_Prtase_1"/>
</dbReference>
<feature type="binding site" evidence="8">
    <location>
        <position position="388"/>
    </location>
    <ligand>
        <name>Zn(2+)</name>
        <dbReference type="ChEBI" id="CHEBI:29105"/>
        <note>catalytic</note>
    </ligand>
</feature>
<keyword evidence="1 9" id="KW-0645">Protease</keyword>
<dbReference type="EMBL" id="KK852482">
    <property type="protein sequence ID" value="KDR22915.1"/>
    <property type="molecule type" value="Genomic_DNA"/>
</dbReference>
<evidence type="ECO:0000256" key="3">
    <source>
        <dbReference type="ARBA" id="ARBA00022801"/>
    </source>
</evidence>
<evidence type="ECO:0000256" key="7">
    <source>
        <dbReference type="PIRSR" id="PIRSR627057-1"/>
    </source>
</evidence>
<feature type="transmembrane region" description="Helical" evidence="9">
    <location>
        <begin position="322"/>
        <end position="342"/>
    </location>
</feature>
<dbReference type="CDD" id="cd07343">
    <property type="entry name" value="M48A_Zmpste24p_like"/>
    <property type="match status" value="1"/>
</dbReference>
<keyword evidence="4 8" id="KW-0862">Zinc</keyword>
<comment type="cofactor">
    <cofactor evidence="8 9">
        <name>Zn(2+)</name>
        <dbReference type="ChEBI" id="CHEBI:29105"/>
    </cofactor>
    <text evidence="8 9">Binds 1 zinc ion per subunit.</text>
</comment>
<feature type="transmembrane region" description="Helical" evidence="9">
    <location>
        <begin position="184"/>
        <end position="204"/>
    </location>
</feature>
<dbReference type="InParanoid" id="A0A067RQK9"/>
<feature type="transmembrane region" description="Helical" evidence="9">
    <location>
        <begin position="72"/>
        <end position="94"/>
    </location>
</feature>
<name>A0A067RQK9_ZOONE</name>
<evidence type="ECO:0000256" key="8">
    <source>
        <dbReference type="PIRSR" id="PIRSR627057-2"/>
    </source>
</evidence>
<feature type="transmembrane region" description="Helical" evidence="9">
    <location>
        <begin position="357"/>
        <end position="379"/>
    </location>
</feature>
<evidence type="ECO:0000256" key="6">
    <source>
        <dbReference type="ARBA" id="ARBA00044456"/>
    </source>
</evidence>
<accession>A0A067RQK9</accession>
<evidence type="ECO:0000259" key="11">
    <source>
        <dbReference type="Pfam" id="PF16491"/>
    </source>
</evidence>
<comment type="catalytic activity">
    <reaction evidence="6 9">
        <text>Hydrolyzes the peptide bond -P2-(S-farnesyl or geranylgeranyl)C-P1'-P2'-P3'-COOH where P1' and P2' are amino acids with aliphatic side chains and P3' is any C-terminal residue.</text>
        <dbReference type="EC" id="3.4.24.84"/>
    </reaction>
</comment>
<keyword evidence="9" id="KW-0472">Membrane</keyword>
<dbReference type="GO" id="GO:0071586">
    <property type="term" value="P:CAAX-box protein processing"/>
    <property type="evidence" value="ECO:0007669"/>
    <property type="project" value="UniProtKB-UniRule"/>
</dbReference>
<evidence type="ECO:0000256" key="4">
    <source>
        <dbReference type="ARBA" id="ARBA00022833"/>
    </source>
</evidence>
<feature type="domain" description="Peptidase M48" evidence="10">
    <location>
        <begin position="218"/>
        <end position="444"/>
    </location>
</feature>
<feature type="transmembrane region" description="Helical" evidence="9">
    <location>
        <begin position="159"/>
        <end position="178"/>
    </location>
</feature>
<dbReference type="MEROPS" id="M48.003"/>
<feature type="binding site" evidence="8">
    <location>
        <position position="312"/>
    </location>
    <ligand>
        <name>Zn(2+)</name>
        <dbReference type="ChEBI" id="CHEBI:29105"/>
        <note>catalytic</note>
    </ligand>
</feature>
<dbReference type="InterPro" id="IPR032456">
    <property type="entry name" value="Peptidase_M48_N"/>
</dbReference>
<dbReference type="Gene3D" id="3.30.2010.10">
    <property type="entry name" value="Metalloproteases ('zincins'), catalytic domain"/>
    <property type="match status" value="1"/>
</dbReference>
<dbReference type="EC" id="3.4.24.84" evidence="9"/>
<dbReference type="InterPro" id="IPR001915">
    <property type="entry name" value="Peptidase_M48"/>
</dbReference>
<dbReference type="OMA" id="FVIEEKF"/>
<dbReference type="FunFam" id="3.30.2010.10:FF:000003">
    <property type="entry name" value="CAAX prenyl protease"/>
    <property type="match status" value="1"/>
</dbReference>
<dbReference type="eggNOG" id="KOG2719">
    <property type="taxonomic scope" value="Eukaryota"/>
</dbReference>
<dbReference type="OrthoDB" id="360839at2759"/>
<evidence type="ECO:0000256" key="1">
    <source>
        <dbReference type="ARBA" id="ARBA00022670"/>
    </source>
</evidence>